<dbReference type="HOGENOM" id="CLU_112567_0_0_9"/>
<dbReference type="Proteomes" id="UP000009234">
    <property type="component" value="Chromosome"/>
</dbReference>
<dbReference type="InterPro" id="IPR036291">
    <property type="entry name" value="NAD(P)-bd_dom_sf"/>
</dbReference>
<dbReference type="AlphaFoldDB" id="F6DPN3"/>
<dbReference type="Gene3D" id="3.40.50.720">
    <property type="entry name" value="NAD(P)-binding Rossmann-like Domain"/>
    <property type="match status" value="1"/>
</dbReference>
<name>F6DPN3_DESRL</name>
<dbReference type="Pfam" id="PF13380">
    <property type="entry name" value="CoA_binding_2"/>
    <property type="match status" value="1"/>
</dbReference>
<proteinExistence type="predicted"/>
<dbReference type="SMART" id="SM00881">
    <property type="entry name" value="CoA_binding"/>
    <property type="match status" value="1"/>
</dbReference>
<organism evidence="2 3">
    <name type="scientific">Desulforamulus ruminis (strain ATCC 23193 / DSM 2154 / NCIMB 8452 / DL)</name>
    <name type="common">Desulfotomaculum ruminis</name>
    <dbReference type="NCBI Taxonomy" id="696281"/>
    <lineage>
        <taxon>Bacteria</taxon>
        <taxon>Bacillati</taxon>
        <taxon>Bacillota</taxon>
        <taxon>Clostridia</taxon>
        <taxon>Eubacteriales</taxon>
        <taxon>Peptococcaceae</taxon>
        <taxon>Desulforamulus</taxon>
    </lineage>
</organism>
<dbReference type="InterPro" id="IPR003781">
    <property type="entry name" value="CoA-bd"/>
</dbReference>
<sequence length="140" mass="15853">MYPVASEENIKALLEQCRTIAIVGLSDKPHRDSFKVAQYLQEQGYRIIPVHPRIKEVLGERVYPTLAEIPEPVDMVNVFRKSEDTPEVVRQALPLKPKAIWLQLGIANEEAGRLAAESGIPYIQDRCIKVDHARLLQNEA</sequence>
<gene>
    <name evidence="2" type="ordered locus">Desru_1337</name>
</gene>
<dbReference type="SUPFAM" id="SSF51735">
    <property type="entry name" value="NAD(P)-binding Rossmann-fold domains"/>
    <property type="match status" value="1"/>
</dbReference>
<evidence type="ECO:0000313" key="3">
    <source>
        <dbReference type="Proteomes" id="UP000009234"/>
    </source>
</evidence>
<dbReference type="STRING" id="696281.Desru_1337"/>
<reference evidence="3" key="1">
    <citation type="submission" date="2011-05" db="EMBL/GenBank/DDBJ databases">
        <title>Complete sequence of Desulfotomaculum ruminis DSM 2154.</title>
        <authorList>
            <person name="Lucas S."/>
            <person name="Copeland A."/>
            <person name="Lapidus A."/>
            <person name="Cheng J.-F."/>
            <person name="Goodwin L."/>
            <person name="Pitluck S."/>
            <person name="Lu M."/>
            <person name="Detter J.C."/>
            <person name="Han C."/>
            <person name="Tapia R."/>
            <person name="Land M."/>
            <person name="Hauser L."/>
            <person name="Kyrpides N."/>
            <person name="Ivanova N."/>
            <person name="Mikhailova N."/>
            <person name="Pagani I."/>
            <person name="Stams A.J.M."/>
            <person name="Plugge C.M."/>
            <person name="Muyzer G."/>
            <person name="Kuever J."/>
            <person name="Parshina S.N."/>
            <person name="Ivanova A.E."/>
            <person name="Nazina T.N."/>
            <person name="Brambilla E."/>
            <person name="Spring S."/>
            <person name="Klenk H.-P."/>
            <person name="Woyke T."/>
        </authorList>
    </citation>
    <scope>NUCLEOTIDE SEQUENCE [LARGE SCALE GENOMIC DNA]</scope>
    <source>
        <strain evidence="3">ATCC 23193 / DSM 2154 / NCIB 8452 / DL</strain>
    </source>
</reference>
<accession>F6DPN3</accession>
<keyword evidence="3" id="KW-1185">Reference proteome</keyword>
<dbReference type="RefSeq" id="WP_013841381.1">
    <property type="nucleotide sequence ID" value="NC_015589.1"/>
</dbReference>
<dbReference type="OrthoDB" id="9804695at2"/>
<feature type="domain" description="CoA-binding" evidence="1">
    <location>
        <begin position="14"/>
        <end position="106"/>
    </location>
</feature>
<dbReference type="KEGG" id="dru:Desru_1337"/>
<dbReference type="eggNOG" id="COG1832">
    <property type="taxonomic scope" value="Bacteria"/>
</dbReference>
<evidence type="ECO:0000259" key="1">
    <source>
        <dbReference type="SMART" id="SM00881"/>
    </source>
</evidence>
<protein>
    <submittedName>
        <fullName evidence="2">CoA-binding domain protein</fullName>
    </submittedName>
</protein>
<evidence type="ECO:0000313" key="2">
    <source>
        <dbReference type="EMBL" id="AEG59610.1"/>
    </source>
</evidence>
<dbReference type="PANTHER" id="PTHR33303">
    <property type="entry name" value="CYTOPLASMIC PROTEIN-RELATED"/>
    <property type="match status" value="1"/>
</dbReference>
<dbReference type="EMBL" id="CP002780">
    <property type="protein sequence ID" value="AEG59610.1"/>
    <property type="molecule type" value="Genomic_DNA"/>
</dbReference>
<reference evidence="2 3" key="2">
    <citation type="journal article" date="2012" name="Stand. Genomic Sci.">
        <title>Complete genome sequence of the sulfate-reducing firmicute Desulfotomaculum ruminis type strain (DL(T)).</title>
        <authorList>
            <person name="Spring S."/>
            <person name="Visser M."/>
            <person name="Lu M."/>
            <person name="Copeland A."/>
            <person name="Lapidus A."/>
            <person name="Lucas S."/>
            <person name="Cheng J.F."/>
            <person name="Han C."/>
            <person name="Tapia R."/>
            <person name="Goodwin L.A."/>
            <person name="Pitluck S."/>
            <person name="Ivanova N."/>
            <person name="Land M."/>
            <person name="Hauser L."/>
            <person name="Larimer F."/>
            <person name="Rohde M."/>
            <person name="Goker M."/>
            <person name="Detter J.C."/>
            <person name="Kyrpides N.C."/>
            <person name="Woyke T."/>
            <person name="Schaap P.J."/>
            <person name="Plugge C.M."/>
            <person name="Muyzer G."/>
            <person name="Kuever J."/>
            <person name="Pereira I.A."/>
            <person name="Parshina S.N."/>
            <person name="Bernier-Latmani R."/>
            <person name="Stams A.J."/>
            <person name="Klenk H.P."/>
        </authorList>
    </citation>
    <scope>NUCLEOTIDE SEQUENCE [LARGE SCALE GENOMIC DNA]</scope>
    <source>
        <strain evidence="3">ATCC 23193 / DSM 2154 / NCIB 8452 / DL</strain>
    </source>
</reference>
<dbReference type="PANTHER" id="PTHR33303:SF2">
    <property type="entry name" value="COA-BINDING DOMAIN-CONTAINING PROTEIN"/>
    <property type="match status" value="1"/>
</dbReference>